<dbReference type="InterPro" id="IPR050445">
    <property type="entry name" value="Bact_polysacc_biosynth/exp"/>
</dbReference>
<evidence type="ECO:0000256" key="4">
    <source>
        <dbReference type="ARBA" id="ARBA00022692"/>
    </source>
</evidence>
<dbReference type="EMBL" id="JAUSTZ010000002">
    <property type="protein sequence ID" value="MDQ0224897.1"/>
    <property type="molecule type" value="Genomic_DNA"/>
</dbReference>
<keyword evidence="5 7" id="KW-1133">Transmembrane helix</keyword>
<evidence type="ECO:0000256" key="7">
    <source>
        <dbReference type="SAM" id="Phobius"/>
    </source>
</evidence>
<feature type="transmembrane region" description="Helical" evidence="7">
    <location>
        <begin position="177"/>
        <end position="195"/>
    </location>
</feature>
<name>A0ABT9YY85_9BACI</name>
<proteinExistence type="inferred from homology"/>
<dbReference type="InterPro" id="IPR003856">
    <property type="entry name" value="LPS_length_determ_N"/>
</dbReference>
<feature type="transmembrane region" description="Helical" evidence="7">
    <location>
        <begin position="33"/>
        <end position="53"/>
    </location>
</feature>
<comment type="similarity">
    <text evidence="2">Belongs to the CpsC/CapA family.</text>
</comment>
<reference evidence="9 10" key="1">
    <citation type="submission" date="2023-07" db="EMBL/GenBank/DDBJ databases">
        <title>Genomic Encyclopedia of Type Strains, Phase IV (KMG-IV): sequencing the most valuable type-strain genomes for metagenomic binning, comparative biology and taxonomic classification.</title>
        <authorList>
            <person name="Goeker M."/>
        </authorList>
    </citation>
    <scope>NUCLEOTIDE SEQUENCE [LARGE SCALE GENOMIC DNA]</scope>
    <source>
        <strain evidence="9 10">DSM 17723</strain>
    </source>
</reference>
<evidence type="ECO:0000313" key="10">
    <source>
        <dbReference type="Proteomes" id="UP001232245"/>
    </source>
</evidence>
<evidence type="ECO:0000259" key="8">
    <source>
        <dbReference type="Pfam" id="PF02706"/>
    </source>
</evidence>
<dbReference type="RefSeq" id="WP_174881603.1">
    <property type="nucleotide sequence ID" value="NZ_CADEPK010000378.1"/>
</dbReference>
<keyword evidence="6 7" id="KW-0472">Membrane</keyword>
<evidence type="ECO:0000256" key="6">
    <source>
        <dbReference type="ARBA" id="ARBA00023136"/>
    </source>
</evidence>
<gene>
    <name evidence="9" type="ORF">J2S02_001226</name>
</gene>
<dbReference type="Pfam" id="PF02706">
    <property type="entry name" value="Wzz"/>
    <property type="match status" value="1"/>
</dbReference>
<evidence type="ECO:0000256" key="1">
    <source>
        <dbReference type="ARBA" id="ARBA00004651"/>
    </source>
</evidence>
<evidence type="ECO:0000256" key="2">
    <source>
        <dbReference type="ARBA" id="ARBA00006683"/>
    </source>
</evidence>
<accession>A0ABT9YY85</accession>
<dbReference type="Proteomes" id="UP001232245">
    <property type="component" value="Unassembled WGS sequence"/>
</dbReference>
<evidence type="ECO:0000313" key="9">
    <source>
        <dbReference type="EMBL" id="MDQ0224897.1"/>
    </source>
</evidence>
<comment type="subcellular location">
    <subcellularLocation>
        <location evidence="1">Cell membrane</location>
        <topology evidence="1">Multi-pass membrane protein</topology>
    </subcellularLocation>
</comment>
<feature type="domain" description="Polysaccharide chain length determinant N-terminal" evidence="8">
    <location>
        <begin position="20"/>
        <end position="96"/>
    </location>
</feature>
<sequence length="246" mass="27554">MSSFPDLEDKHKKEQRKIKEIDIREIFIVLKRYIWIIIMITFITTSLGTYYTFSTFTPLYQSTNRIIFGSADVNLITTLKVIIKDTTVLDKVVSKLDLPYTSEILAGKIAVGTIDNSSVVTITITDKDPEQAALIANVVAETYKEEIPKIMGFNDVKPLSEAKVNHTPINQSQNRNIVISILGGIVIGVGLAFLLESLNNSIRKEDEVEELLGIPVLGSVSTMKKKNMQNKRKNDKLMYRGETLGS</sequence>
<evidence type="ECO:0000256" key="5">
    <source>
        <dbReference type="ARBA" id="ARBA00022989"/>
    </source>
</evidence>
<comment type="caution">
    <text evidence="9">The sequence shown here is derived from an EMBL/GenBank/DDBJ whole genome shotgun (WGS) entry which is preliminary data.</text>
</comment>
<keyword evidence="4 7" id="KW-0812">Transmembrane</keyword>
<dbReference type="PANTHER" id="PTHR32309">
    <property type="entry name" value="TYROSINE-PROTEIN KINASE"/>
    <property type="match status" value="1"/>
</dbReference>
<dbReference type="PANTHER" id="PTHR32309:SF13">
    <property type="entry name" value="FERRIC ENTEROBACTIN TRANSPORT PROTEIN FEPE"/>
    <property type="match status" value="1"/>
</dbReference>
<organism evidence="9 10">
    <name type="scientific">Metabacillus niabensis</name>
    <dbReference type="NCBI Taxonomy" id="324854"/>
    <lineage>
        <taxon>Bacteria</taxon>
        <taxon>Bacillati</taxon>
        <taxon>Bacillota</taxon>
        <taxon>Bacilli</taxon>
        <taxon>Bacillales</taxon>
        <taxon>Bacillaceae</taxon>
        <taxon>Metabacillus</taxon>
    </lineage>
</organism>
<keyword evidence="3" id="KW-1003">Cell membrane</keyword>
<protein>
    <submittedName>
        <fullName evidence="9">Capsular polysaccharide biosynthesis protein</fullName>
    </submittedName>
</protein>
<keyword evidence="10" id="KW-1185">Reference proteome</keyword>
<evidence type="ECO:0000256" key="3">
    <source>
        <dbReference type="ARBA" id="ARBA00022475"/>
    </source>
</evidence>